<dbReference type="Pfam" id="PF20206">
    <property type="entry name" value="Tra1_ring"/>
    <property type="match status" value="1"/>
</dbReference>
<dbReference type="EMBL" id="KI660334">
    <property type="protein sequence ID" value="ETN74777.1"/>
    <property type="molecule type" value="Genomic_DNA"/>
</dbReference>
<evidence type="ECO:0000313" key="1">
    <source>
        <dbReference type="EMBL" id="ETN74777.1"/>
    </source>
</evidence>
<dbReference type="Proteomes" id="UP000053676">
    <property type="component" value="Unassembled WGS sequence"/>
</dbReference>
<reference evidence="2" key="1">
    <citation type="journal article" date="2014" name="Nat. Genet.">
        <title>Genome of the human hookworm Necator americanus.</title>
        <authorList>
            <person name="Tang Y.T."/>
            <person name="Gao X."/>
            <person name="Rosa B.A."/>
            <person name="Abubucker S."/>
            <person name="Hallsworth-Pepin K."/>
            <person name="Martin J."/>
            <person name="Tyagi R."/>
            <person name="Heizer E."/>
            <person name="Zhang X."/>
            <person name="Bhonagiri-Palsikar V."/>
            <person name="Minx P."/>
            <person name="Warren W.C."/>
            <person name="Wang Q."/>
            <person name="Zhan B."/>
            <person name="Hotez P.J."/>
            <person name="Sternberg P.W."/>
            <person name="Dougall A."/>
            <person name="Gaze S.T."/>
            <person name="Mulvenna J."/>
            <person name="Sotillo J."/>
            <person name="Ranganathan S."/>
            <person name="Rabelo E.M."/>
            <person name="Wilson R.K."/>
            <person name="Felgner P.L."/>
            <person name="Bethony J."/>
            <person name="Hawdon J.M."/>
            <person name="Gasser R.B."/>
            <person name="Loukas A."/>
            <person name="Mitreva M."/>
        </authorList>
    </citation>
    <scope>NUCLEOTIDE SEQUENCE [LARGE SCALE GENOMIC DNA]</scope>
</reference>
<sequence>MKLIPEAYDAWIPPLATLLSRYARDSMTFFLSEDSVAMPCRRALLRKLIKDEECGPIRTLLMEDSSYFVNMLENKVMGPSGEWREASDAHQSENDIMEREMLCLHIIDAVSRRNVQWFAGARELILKLRQLWNNADFKARYVVHAPCDKDLLELTIKMMTEHKYKVPRLIVNCFIRYY</sequence>
<feature type="non-terminal residue" evidence="1">
    <location>
        <position position="178"/>
    </location>
</feature>
<evidence type="ECO:0000313" key="2">
    <source>
        <dbReference type="Proteomes" id="UP000053676"/>
    </source>
</evidence>
<name>W2T1E0_NECAM</name>
<organism evidence="1 2">
    <name type="scientific">Necator americanus</name>
    <name type="common">Human hookworm</name>
    <dbReference type="NCBI Taxonomy" id="51031"/>
    <lineage>
        <taxon>Eukaryota</taxon>
        <taxon>Metazoa</taxon>
        <taxon>Ecdysozoa</taxon>
        <taxon>Nematoda</taxon>
        <taxon>Chromadorea</taxon>
        <taxon>Rhabditida</taxon>
        <taxon>Rhabditina</taxon>
        <taxon>Rhabditomorpha</taxon>
        <taxon>Strongyloidea</taxon>
        <taxon>Ancylostomatidae</taxon>
        <taxon>Bunostominae</taxon>
        <taxon>Necator</taxon>
    </lineage>
</organism>
<dbReference type="KEGG" id="nai:NECAME_03909"/>
<keyword evidence="2" id="KW-1185">Reference proteome</keyword>
<proteinExistence type="predicted"/>
<gene>
    <name evidence="1" type="ORF">NECAME_03909</name>
</gene>
<dbReference type="AlphaFoldDB" id="W2T1E0"/>
<dbReference type="STRING" id="51031.W2T1E0"/>
<accession>W2T1E0</accession>
<dbReference type="InterPro" id="IPR046805">
    <property type="entry name" value="Tra1_ring"/>
</dbReference>
<protein>
    <submittedName>
        <fullName evidence="1">Uncharacterized protein</fullName>
    </submittedName>
</protein>